<feature type="region of interest" description="Disordered" evidence="1">
    <location>
        <begin position="188"/>
        <end position="222"/>
    </location>
</feature>
<dbReference type="EMBL" id="CP109106">
    <property type="protein sequence ID" value="WSB69760.1"/>
    <property type="molecule type" value="Genomic_DNA"/>
</dbReference>
<dbReference type="InterPro" id="IPR027417">
    <property type="entry name" value="P-loop_NTPase"/>
</dbReference>
<organism evidence="3 4">
    <name type="scientific">Streptomyces decoyicus</name>
    <dbReference type="NCBI Taxonomy" id="249567"/>
    <lineage>
        <taxon>Bacteria</taxon>
        <taxon>Bacillati</taxon>
        <taxon>Actinomycetota</taxon>
        <taxon>Actinomycetes</taxon>
        <taxon>Kitasatosporales</taxon>
        <taxon>Streptomycetaceae</taxon>
        <taxon>Streptomyces</taxon>
    </lineage>
</organism>
<dbReference type="InterPro" id="IPR054547">
    <property type="entry name" value="NNH1"/>
</dbReference>
<dbReference type="PROSITE" id="PS50837">
    <property type="entry name" value="NACHT"/>
    <property type="match status" value="1"/>
</dbReference>
<evidence type="ECO:0000259" key="2">
    <source>
        <dbReference type="PROSITE" id="PS50837"/>
    </source>
</evidence>
<evidence type="ECO:0000313" key="3">
    <source>
        <dbReference type="EMBL" id="WSB69760.1"/>
    </source>
</evidence>
<dbReference type="InterPro" id="IPR007111">
    <property type="entry name" value="NACHT_NTPase"/>
</dbReference>
<name>A0ABZ1FIH3_9ACTN</name>
<accession>A0ABZ1FIH3</accession>
<gene>
    <name evidence="3" type="ORF">OG863_18390</name>
</gene>
<dbReference type="PANTHER" id="PTHR46844">
    <property type="entry name" value="SLR5058 PROTEIN"/>
    <property type="match status" value="1"/>
</dbReference>
<evidence type="ECO:0000313" key="4">
    <source>
        <dbReference type="Proteomes" id="UP001344251"/>
    </source>
</evidence>
<reference evidence="3 4" key="1">
    <citation type="submission" date="2022-10" db="EMBL/GenBank/DDBJ databases">
        <title>The complete genomes of actinobacterial strains from the NBC collection.</title>
        <authorList>
            <person name="Joergensen T.S."/>
            <person name="Alvarez Arevalo M."/>
            <person name="Sterndorff E.B."/>
            <person name="Faurdal D."/>
            <person name="Vuksanovic O."/>
            <person name="Mourched A.-S."/>
            <person name="Charusanti P."/>
            <person name="Shaw S."/>
            <person name="Blin K."/>
            <person name="Weber T."/>
        </authorList>
    </citation>
    <scope>NUCLEOTIDE SEQUENCE [LARGE SCALE GENOMIC DNA]</scope>
    <source>
        <strain evidence="3 4">NBC 01774</strain>
    </source>
</reference>
<keyword evidence="4" id="KW-1185">Reference proteome</keyword>
<dbReference type="RefSeq" id="WP_326619297.1">
    <property type="nucleotide sequence ID" value="NZ_CP109106.1"/>
</dbReference>
<protein>
    <submittedName>
        <fullName evidence="3">NACHT domain-containing protein</fullName>
    </submittedName>
</protein>
<dbReference type="PANTHER" id="PTHR46844:SF1">
    <property type="entry name" value="SLR5058 PROTEIN"/>
    <property type="match status" value="1"/>
</dbReference>
<sequence length="912" mass="99855">MDPTNIVARLTPHALDPLVRKLFVTEGPFAGPVDRPVRISALLSFTGEKPDLTERELHGLAAVLVEQALDGTSGNEGRAVTTALARTLRALADIEMDDLDAARLLPAEFARRLCETVPGVTRQLTADGARLHSLLLDAVALHILYFFTRRSGFVARTLVEQTRTLATLVDGHGTAGLRLPLPAAEDTASRYAAPVSPGREDTAAPYTAPKAPSPHDSTVHDTTVHDPALRDAAFEARYAHDTAALHNHLTIFGIDLAHSPDSWPLDAAYLGLQCEPGPTDADAPQDAASAPDTAGQDDPPLPAEQALSGRGQVLVRGVAGSGKTTLLQWLTVATARDELPEVLAGLRGRVPFLLPVRRFAREGLPSPATFLGAVGYGEASEAPAGWTERVLAAGRALLLIDGIDEAPESDREQVRRKLGEWTVRYPGNVWIVTSRPSAVPGNWLADEGFCEVSLAPMSREDVAAFIQRWHRAAAQQSPADLDRLGHYERTLLNAVRITRDLGRLATNPLMCGLLCALHRDRRGYLPNGRKELYDAALSMLLERRDRERAMAATDGVELTRQPKIQLLQKLAHWMLVNGRSEMDRVTAVDTLARHLPAIPDAARQGGPEDVYRHLLNRTGLLREPTPGTVDFVHRTFQDYLAARATVQRHDFELLLDHAHHDNWEDVIRMAVALARPDECAALLDGLLAPHPGVRAAEARHRKLLAAACLEHATELDPAVRARVQRFTRDMVRPSTPSGARALGWIGPIVLEMLPDPAHVSDREAYLLAITATSIADDMAIDYLTGLRDRAHHEVRAQLAGAWRRHDTARYAREIIAHLEPAELYFPVSDLEELHALRRLGGRPHLRIAGPFTPDQLIEGIVPAEGLTRLWLAYDLGVPMEWLSAFPKLDTLRIGRRIPPVRGVPEGIGVVQM</sequence>
<feature type="compositionally biased region" description="Low complexity" evidence="1">
    <location>
        <begin position="276"/>
        <end position="294"/>
    </location>
</feature>
<proteinExistence type="predicted"/>
<dbReference type="SUPFAM" id="SSF52540">
    <property type="entry name" value="P-loop containing nucleoside triphosphate hydrolases"/>
    <property type="match status" value="1"/>
</dbReference>
<feature type="domain" description="NACHT" evidence="2">
    <location>
        <begin position="311"/>
        <end position="647"/>
    </location>
</feature>
<dbReference type="Pfam" id="PF22733">
    <property type="entry name" value="NNH1"/>
    <property type="match status" value="1"/>
</dbReference>
<dbReference type="Gene3D" id="3.40.50.300">
    <property type="entry name" value="P-loop containing nucleotide triphosphate hydrolases"/>
    <property type="match status" value="1"/>
</dbReference>
<evidence type="ECO:0000256" key="1">
    <source>
        <dbReference type="SAM" id="MobiDB-lite"/>
    </source>
</evidence>
<dbReference type="Pfam" id="PF05729">
    <property type="entry name" value="NACHT"/>
    <property type="match status" value="1"/>
</dbReference>
<feature type="region of interest" description="Disordered" evidence="1">
    <location>
        <begin position="274"/>
        <end position="301"/>
    </location>
</feature>
<dbReference type="Proteomes" id="UP001344251">
    <property type="component" value="Chromosome"/>
</dbReference>